<protein>
    <submittedName>
        <fullName evidence="2">Uncharacterized protein</fullName>
    </submittedName>
</protein>
<gene>
    <name evidence="2" type="ORF">OESDEN_18264</name>
</gene>
<feature type="compositionally biased region" description="Polar residues" evidence="1">
    <location>
        <begin position="73"/>
        <end position="88"/>
    </location>
</feature>
<reference evidence="2 3" key="1">
    <citation type="submission" date="2014-03" db="EMBL/GenBank/DDBJ databases">
        <title>Draft genome of the hookworm Oesophagostomum dentatum.</title>
        <authorList>
            <person name="Mitreva M."/>
        </authorList>
    </citation>
    <scope>NUCLEOTIDE SEQUENCE [LARGE SCALE GENOMIC DNA]</scope>
    <source>
        <strain evidence="2 3">OD-Hann</strain>
    </source>
</reference>
<evidence type="ECO:0000313" key="3">
    <source>
        <dbReference type="Proteomes" id="UP000053660"/>
    </source>
</evidence>
<dbReference type="EMBL" id="KN582730">
    <property type="protein sequence ID" value="KHJ82045.1"/>
    <property type="molecule type" value="Genomic_DNA"/>
</dbReference>
<dbReference type="Proteomes" id="UP000053660">
    <property type="component" value="Unassembled WGS sequence"/>
</dbReference>
<organism evidence="2 3">
    <name type="scientific">Oesophagostomum dentatum</name>
    <name type="common">Nodular worm</name>
    <dbReference type="NCBI Taxonomy" id="61180"/>
    <lineage>
        <taxon>Eukaryota</taxon>
        <taxon>Metazoa</taxon>
        <taxon>Ecdysozoa</taxon>
        <taxon>Nematoda</taxon>
        <taxon>Chromadorea</taxon>
        <taxon>Rhabditida</taxon>
        <taxon>Rhabditina</taxon>
        <taxon>Rhabditomorpha</taxon>
        <taxon>Strongyloidea</taxon>
        <taxon>Strongylidae</taxon>
        <taxon>Oesophagostomum</taxon>
    </lineage>
</organism>
<sequence>MYGNTSYPQQPPSVQQQVEEAEHPVDKLFSGPDDQLADLGDLDDIEPMVDLGGGVLDDLTANAQADPLGGISGQQPMDASATNSQASNGDRIDSSIASVVEMVSKSGAAPPICGAPAVSQTGTHPIISSNVAAMKRRPSNAQMAANIVAVAGQQQQLMGDQRYAMAPHHMMNPGQMPMQMPMMQPMASSPSAGMYLL</sequence>
<name>A0A0B1SFQ9_OESDE</name>
<feature type="region of interest" description="Disordered" evidence="1">
    <location>
        <begin position="1"/>
        <end position="43"/>
    </location>
</feature>
<evidence type="ECO:0000313" key="2">
    <source>
        <dbReference type="EMBL" id="KHJ82045.1"/>
    </source>
</evidence>
<accession>A0A0B1SFQ9</accession>
<dbReference type="OrthoDB" id="5849074at2759"/>
<proteinExistence type="predicted"/>
<dbReference type="AlphaFoldDB" id="A0A0B1SFQ9"/>
<keyword evidence="3" id="KW-1185">Reference proteome</keyword>
<evidence type="ECO:0000256" key="1">
    <source>
        <dbReference type="SAM" id="MobiDB-lite"/>
    </source>
</evidence>
<feature type="region of interest" description="Disordered" evidence="1">
    <location>
        <begin position="66"/>
        <end position="90"/>
    </location>
</feature>